<accession>A0A1S8YRJ9</accession>
<keyword evidence="3" id="KW-0488">Methylation</keyword>
<comment type="similarity">
    <text evidence="10">Belongs to the methyl-accepting chemotaxis (MCP) protein family.</text>
</comment>
<keyword evidence="8 13" id="KW-0472">Membrane</keyword>
<keyword evidence="2" id="KW-1003">Cell membrane</keyword>
<feature type="coiled-coil region" evidence="12">
    <location>
        <begin position="480"/>
        <end position="507"/>
    </location>
</feature>
<dbReference type="PRINTS" id="PR00260">
    <property type="entry name" value="CHEMTRNSDUCR"/>
</dbReference>
<feature type="transmembrane region" description="Helical" evidence="13">
    <location>
        <begin position="192"/>
        <end position="214"/>
    </location>
</feature>
<keyword evidence="7 13" id="KW-1133">Transmembrane helix</keyword>
<dbReference type="SMART" id="SM00283">
    <property type="entry name" value="MA"/>
    <property type="match status" value="1"/>
</dbReference>
<organism evidence="16 17">
    <name type="scientific">Izhakiella australiensis</name>
    <dbReference type="NCBI Taxonomy" id="1926881"/>
    <lineage>
        <taxon>Bacteria</taxon>
        <taxon>Pseudomonadati</taxon>
        <taxon>Pseudomonadota</taxon>
        <taxon>Gammaproteobacteria</taxon>
        <taxon>Enterobacterales</taxon>
        <taxon>Erwiniaceae</taxon>
        <taxon>Izhakiella</taxon>
    </lineage>
</organism>
<dbReference type="OrthoDB" id="2489132at2"/>
<evidence type="ECO:0000259" key="15">
    <source>
        <dbReference type="PROSITE" id="PS50885"/>
    </source>
</evidence>
<dbReference type="RefSeq" id="WP_078000846.1">
    <property type="nucleotide sequence ID" value="NZ_MRUL01000001.1"/>
</dbReference>
<evidence type="ECO:0000256" key="9">
    <source>
        <dbReference type="ARBA" id="ARBA00023224"/>
    </source>
</evidence>
<feature type="domain" description="Methyl-accepting transducer" evidence="14">
    <location>
        <begin position="273"/>
        <end position="502"/>
    </location>
</feature>
<dbReference type="AlphaFoldDB" id="A0A1S8YRJ9"/>
<evidence type="ECO:0000256" key="3">
    <source>
        <dbReference type="ARBA" id="ARBA00022481"/>
    </source>
</evidence>
<name>A0A1S8YRJ9_9GAMM</name>
<dbReference type="PANTHER" id="PTHR43531:SF14">
    <property type="entry name" value="METHYL-ACCEPTING CHEMOTAXIS PROTEIN I-RELATED"/>
    <property type="match status" value="1"/>
</dbReference>
<dbReference type="SUPFAM" id="SSF58104">
    <property type="entry name" value="Methyl-accepting chemotaxis protein (MCP) signaling domain"/>
    <property type="match status" value="1"/>
</dbReference>
<dbReference type="FunFam" id="1.10.287.950:FF:000001">
    <property type="entry name" value="Methyl-accepting chemotaxis sensory transducer"/>
    <property type="match status" value="1"/>
</dbReference>
<dbReference type="Gene3D" id="1.20.120.30">
    <property type="entry name" value="Aspartate receptor, ligand-binding domain"/>
    <property type="match status" value="1"/>
</dbReference>
<dbReference type="CDD" id="cd11386">
    <property type="entry name" value="MCP_signal"/>
    <property type="match status" value="1"/>
</dbReference>
<feature type="domain" description="HAMP" evidence="15">
    <location>
        <begin position="216"/>
        <end position="268"/>
    </location>
</feature>
<evidence type="ECO:0000256" key="4">
    <source>
        <dbReference type="ARBA" id="ARBA00022500"/>
    </source>
</evidence>
<dbReference type="GO" id="GO:0006935">
    <property type="term" value="P:chemotaxis"/>
    <property type="evidence" value="ECO:0007669"/>
    <property type="project" value="UniProtKB-KW"/>
</dbReference>
<dbReference type="InterPro" id="IPR003122">
    <property type="entry name" value="Tar_rcpt_lig-bd"/>
</dbReference>
<evidence type="ECO:0000256" key="11">
    <source>
        <dbReference type="PROSITE-ProRule" id="PRU00284"/>
    </source>
</evidence>
<dbReference type="InterPro" id="IPR035440">
    <property type="entry name" value="4HB_MCP_dom_sf"/>
</dbReference>
<dbReference type="Gene3D" id="1.10.287.950">
    <property type="entry name" value="Methyl-accepting chemotaxis protein"/>
    <property type="match status" value="1"/>
</dbReference>
<dbReference type="InterPro" id="IPR003660">
    <property type="entry name" value="HAMP_dom"/>
</dbReference>
<evidence type="ECO:0000256" key="5">
    <source>
        <dbReference type="ARBA" id="ARBA00022519"/>
    </source>
</evidence>
<dbReference type="GO" id="GO:0007165">
    <property type="term" value="P:signal transduction"/>
    <property type="evidence" value="ECO:0007669"/>
    <property type="project" value="UniProtKB-KW"/>
</dbReference>
<evidence type="ECO:0000313" key="17">
    <source>
        <dbReference type="Proteomes" id="UP000190667"/>
    </source>
</evidence>
<evidence type="ECO:0000256" key="6">
    <source>
        <dbReference type="ARBA" id="ARBA00022692"/>
    </source>
</evidence>
<gene>
    <name evidence="16" type="ORF">BTJ39_01280</name>
</gene>
<dbReference type="Pfam" id="PF00672">
    <property type="entry name" value="HAMP"/>
    <property type="match status" value="1"/>
</dbReference>
<dbReference type="EMBL" id="MRUL01000001">
    <property type="protein sequence ID" value="OON41821.1"/>
    <property type="molecule type" value="Genomic_DNA"/>
</dbReference>
<evidence type="ECO:0000256" key="12">
    <source>
        <dbReference type="SAM" id="Coils"/>
    </source>
</evidence>
<evidence type="ECO:0000259" key="14">
    <source>
        <dbReference type="PROSITE" id="PS50111"/>
    </source>
</evidence>
<dbReference type="PANTHER" id="PTHR43531">
    <property type="entry name" value="PROTEIN ICFG"/>
    <property type="match status" value="1"/>
</dbReference>
<keyword evidence="17" id="KW-1185">Reference proteome</keyword>
<keyword evidence="6 13" id="KW-0812">Transmembrane</keyword>
<evidence type="ECO:0000256" key="1">
    <source>
        <dbReference type="ARBA" id="ARBA00004429"/>
    </source>
</evidence>
<keyword evidence="9 11" id="KW-0807">Transducer</keyword>
<dbReference type="PROSITE" id="PS50885">
    <property type="entry name" value="HAMP"/>
    <property type="match status" value="1"/>
</dbReference>
<dbReference type="CDD" id="cd06225">
    <property type="entry name" value="HAMP"/>
    <property type="match status" value="1"/>
</dbReference>
<sequence length="521" mass="55716">MLNKISLRSGLLVLLTIMTLLLLSVSVLGIMAIQQSNASLNVLNRIQGVELNSLYQSNIAMLRARTAAALSIHRLEMGLVDEALEDAKRAGAYIDEADKQHKNFIAAGAVTAQGSKLARDIDRSYQAYVANGIQPMLKAALDQHTDEYYQVLESKLTPLNAAYAKAVNSFGDYANQVSNDGLERAHSNQRQMTLLIGVSLALSIVLVVMAWLALRVMLLKPLNRAIVHLEHVAAGDLTQPNPEAGNNELGRLNSALAGMQQALEQSVSRVRDASMQIDVGSRELAAGNLNLSQRTEESAASLEQTAASMEQLTATVKQNASNAQQADMLASNVSVTAERGADVVSSVIDKMREITDSANRIGNILEVIDGIAFQTNILALNASVEAARAGEQGRGFAVVANEVRTLAQRSATAAKEIRTLISESQTRVSEGADMAGKAGQTMGDIASEVSMVTRLMKEISSASQEQSRGIEQINLAVTQMDEAAQQNASLVEEAASATQSLEEQSQQLVTTMAVFKLNTVG</sequence>
<dbReference type="STRING" id="1926881.BTJ39_01280"/>
<comment type="subcellular location">
    <subcellularLocation>
        <location evidence="1">Cell inner membrane</location>
        <topology evidence="1">Multi-pass membrane protein</topology>
    </subcellularLocation>
</comment>
<dbReference type="GO" id="GO:0005886">
    <property type="term" value="C:plasma membrane"/>
    <property type="evidence" value="ECO:0007669"/>
    <property type="project" value="UniProtKB-SubCell"/>
</dbReference>
<dbReference type="SUPFAM" id="SSF47170">
    <property type="entry name" value="Aspartate receptor, ligand-binding domain"/>
    <property type="match status" value="1"/>
</dbReference>
<evidence type="ECO:0000256" key="10">
    <source>
        <dbReference type="ARBA" id="ARBA00029447"/>
    </source>
</evidence>
<reference evidence="16 17" key="1">
    <citation type="submission" date="2016-12" db="EMBL/GenBank/DDBJ databases">
        <title>Izhakiella australiana sp. nov. of genus Izhakiella isolated from Australian desert.</title>
        <authorList>
            <person name="Ji M."/>
        </authorList>
    </citation>
    <scope>NUCLEOTIDE SEQUENCE [LARGE SCALE GENOMIC DNA]</scope>
    <source>
        <strain evidence="16 17">D4N98</strain>
    </source>
</reference>
<dbReference type="Pfam" id="PF02203">
    <property type="entry name" value="TarH"/>
    <property type="match status" value="1"/>
</dbReference>
<dbReference type="InterPro" id="IPR004089">
    <property type="entry name" value="MCPsignal_dom"/>
</dbReference>
<dbReference type="SMART" id="SM00304">
    <property type="entry name" value="HAMP"/>
    <property type="match status" value="1"/>
</dbReference>
<keyword evidence="5" id="KW-0997">Cell inner membrane</keyword>
<proteinExistence type="inferred from homology"/>
<keyword evidence="12" id="KW-0175">Coiled coil</keyword>
<keyword evidence="4" id="KW-0145">Chemotaxis</keyword>
<dbReference type="CDD" id="cd19407">
    <property type="entry name" value="Tar_Tsr_sensor"/>
    <property type="match status" value="1"/>
</dbReference>
<evidence type="ECO:0000256" key="8">
    <source>
        <dbReference type="ARBA" id="ARBA00023136"/>
    </source>
</evidence>
<evidence type="ECO:0000256" key="2">
    <source>
        <dbReference type="ARBA" id="ARBA00022475"/>
    </source>
</evidence>
<evidence type="ECO:0000313" key="16">
    <source>
        <dbReference type="EMBL" id="OON41821.1"/>
    </source>
</evidence>
<dbReference type="Proteomes" id="UP000190667">
    <property type="component" value="Unassembled WGS sequence"/>
</dbReference>
<protein>
    <submittedName>
        <fullName evidence="16">Methyl-accepting chemotaxis protein</fullName>
    </submittedName>
</protein>
<dbReference type="Pfam" id="PF00015">
    <property type="entry name" value="MCPsignal"/>
    <property type="match status" value="1"/>
</dbReference>
<dbReference type="InterPro" id="IPR004090">
    <property type="entry name" value="Chemotax_Me-accpt_rcpt"/>
</dbReference>
<dbReference type="GO" id="GO:0004888">
    <property type="term" value="F:transmembrane signaling receptor activity"/>
    <property type="evidence" value="ECO:0007669"/>
    <property type="project" value="InterPro"/>
</dbReference>
<comment type="caution">
    <text evidence="16">The sequence shown here is derived from an EMBL/GenBank/DDBJ whole genome shotgun (WGS) entry which is preliminary data.</text>
</comment>
<dbReference type="InterPro" id="IPR051310">
    <property type="entry name" value="MCP_chemotaxis"/>
</dbReference>
<dbReference type="PROSITE" id="PS50111">
    <property type="entry name" value="CHEMOTAXIS_TRANSDUC_2"/>
    <property type="match status" value="1"/>
</dbReference>
<evidence type="ECO:0000256" key="7">
    <source>
        <dbReference type="ARBA" id="ARBA00022989"/>
    </source>
</evidence>
<evidence type="ECO:0000256" key="13">
    <source>
        <dbReference type="SAM" id="Phobius"/>
    </source>
</evidence>